<comment type="caution">
    <text evidence="1">The sequence shown here is derived from an EMBL/GenBank/DDBJ whole genome shotgun (WGS) entry which is preliminary data.</text>
</comment>
<proteinExistence type="predicted"/>
<evidence type="ECO:0000313" key="1">
    <source>
        <dbReference type="EMBL" id="KAF2325340.1"/>
    </source>
</evidence>
<evidence type="ECO:0008006" key="3">
    <source>
        <dbReference type="Google" id="ProtNLM"/>
    </source>
</evidence>
<dbReference type="Gene3D" id="2.120.10.30">
    <property type="entry name" value="TolB, C-terminal domain"/>
    <property type="match status" value="1"/>
</dbReference>
<gene>
    <name evidence="1" type="ORF">GH714_026799</name>
</gene>
<protein>
    <recommendedName>
        <fullName evidence="3">NHL repeat-containing protein</fullName>
    </recommendedName>
</protein>
<dbReference type="SUPFAM" id="SSF63829">
    <property type="entry name" value="Calcium-dependent phosphotriesterase"/>
    <property type="match status" value="1"/>
</dbReference>
<dbReference type="AlphaFoldDB" id="A0A6A6NJD1"/>
<reference evidence="1 2" key="1">
    <citation type="journal article" date="2020" name="Mol. Plant">
        <title>The Chromosome-Based Rubber Tree Genome Provides New Insights into Spurge Genome Evolution and Rubber Biosynthesis.</title>
        <authorList>
            <person name="Liu J."/>
            <person name="Shi C."/>
            <person name="Shi C.C."/>
            <person name="Li W."/>
            <person name="Zhang Q.J."/>
            <person name="Zhang Y."/>
            <person name="Li K."/>
            <person name="Lu H.F."/>
            <person name="Shi C."/>
            <person name="Zhu S.T."/>
            <person name="Xiao Z.Y."/>
            <person name="Nan H."/>
            <person name="Yue Y."/>
            <person name="Zhu X.G."/>
            <person name="Wu Y."/>
            <person name="Hong X.N."/>
            <person name="Fan G.Y."/>
            <person name="Tong Y."/>
            <person name="Zhang D."/>
            <person name="Mao C.L."/>
            <person name="Liu Y.L."/>
            <person name="Hao S.J."/>
            <person name="Liu W.Q."/>
            <person name="Lv M.Q."/>
            <person name="Zhang H.B."/>
            <person name="Liu Y."/>
            <person name="Hu-Tang G.R."/>
            <person name="Wang J.P."/>
            <person name="Wang J.H."/>
            <person name="Sun Y.H."/>
            <person name="Ni S.B."/>
            <person name="Chen W.B."/>
            <person name="Zhang X.C."/>
            <person name="Jiao Y.N."/>
            <person name="Eichler E.E."/>
            <person name="Li G.H."/>
            <person name="Liu X."/>
            <person name="Gao L.Z."/>
        </authorList>
    </citation>
    <scope>NUCLEOTIDE SEQUENCE [LARGE SCALE GENOMIC DNA]</scope>
    <source>
        <strain evidence="2">cv. GT1</strain>
        <tissue evidence="1">Leaf</tissue>
    </source>
</reference>
<sequence>MDPNSIVEDPNSGSYSRRWLQVTTVIDGNKLKINPCMVLPRPGLSDLVVLDSFQSVFYTVSFPISQGSVFKRYSGDGVAGFLDGAPGSARFNKPKSFAVDLKGNIYVADRRNGAIRKISDSGVTTIAGGQSERIGHEDGPAQNATFSNDFEVSFVPEHWEGFLLGSCCWSGLIMFTGVRHREGFSPLHRCKTWKLCLINPVKQVWMLCFDIRSVVASSRLYELLRRFIWLSLSHLSLLFGINTLGLHASRKGTSSQTSSKGFVSLLDSDVNSFEMEKSQLLPDELKDLVSVNGPLQLSNSKNEDLKQEDQDDVLLDGHGRIDAMIKANIIGFAKVAKETSLNGSLVGSQCLVKRR</sequence>
<accession>A0A6A6NJD1</accession>
<dbReference type="PANTHER" id="PTHR13833">
    <property type="match status" value="1"/>
</dbReference>
<keyword evidence="2" id="KW-1185">Reference proteome</keyword>
<dbReference type="EMBL" id="JAAGAX010000001">
    <property type="protein sequence ID" value="KAF2325340.1"/>
    <property type="molecule type" value="Genomic_DNA"/>
</dbReference>
<name>A0A6A6NJD1_HEVBR</name>
<evidence type="ECO:0000313" key="2">
    <source>
        <dbReference type="Proteomes" id="UP000467840"/>
    </source>
</evidence>
<dbReference type="PANTHER" id="PTHR13833:SF71">
    <property type="entry name" value="NHL DOMAIN-CONTAINING PROTEIN"/>
    <property type="match status" value="1"/>
</dbReference>
<dbReference type="Proteomes" id="UP000467840">
    <property type="component" value="Chromosome 5"/>
</dbReference>
<organism evidence="1 2">
    <name type="scientific">Hevea brasiliensis</name>
    <name type="common">Para rubber tree</name>
    <name type="synonym">Siphonia brasiliensis</name>
    <dbReference type="NCBI Taxonomy" id="3981"/>
    <lineage>
        <taxon>Eukaryota</taxon>
        <taxon>Viridiplantae</taxon>
        <taxon>Streptophyta</taxon>
        <taxon>Embryophyta</taxon>
        <taxon>Tracheophyta</taxon>
        <taxon>Spermatophyta</taxon>
        <taxon>Magnoliopsida</taxon>
        <taxon>eudicotyledons</taxon>
        <taxon>Gunneridae</taxon>
        <taxon>Pentapetalae</taxon>
        <taxon>rosids</taxon>
        <taxon>fabids</taxon>
        <taxon>Malpighiales</taxon>
        <taxon>Euphorbiaceae</taxon>
        <taxon>Crotonoideae</taxon>
        <taxon>Micrandreae</taxon>
        <taxon>Hevea</taxon>
    </lineage>
</organism>
<dbReference type="InterPro" id="IPR011042">
    <property type="entry name" value="6-blade_b-propeller_TolB-like"/>
</dbReference>